<dbReference type="Proteomes" id="UP000598996">
    <property type="component" value="Unassembled WGS sequence"/>
</dbReference>
<dbReference type="SUPFAM" id="SSF52129">
    <property type="entry name" value="Caspase-like"/>
    <property type="match status" value="1"/>
</dbReference>
<dbReference type="Gene3D" id="3.40.50.1460">
    <property type="match status" value="1"/>
</dbReference>
<evidence type="ECO:0000256" key="1">
    <source>
        <dbReference type="SAM" id="MobiDB-lite"/>
    </source>
</evidence>
<protein>
    <submittedName>
        <fullName evidence="3">Caspase family protein</fullName>
    </submittedName>
</protein>
<feature type="domain" description="Peptidase C14 caspase" evidence="2">
    <location>
        <begin position="14"/>
        <end position="108"/>
    </location>
</feature>
<evidence type="ECO:0000313" key="4">
    <source>
        <dbReference type="Proteomes" id="UP000598996"/>
    </source>
</evidence>
<dbReference type="InterPro" id="IPR011600">
    <property type="entry name" value="Pept_C14_caspase"/>
</dbReference>
<reference evidence="3 4" key="1">
    <citation type="submission" date="2021-01" db="EMBL/GenBank/DDBJ databases">
        <title>Actinoplanes sp. nov. LDG1-01 isolated from lichen.</title>
        <authorList>
            <person name="Saeng-In P."/>
            <person name="Phongsopitanun W."/>
            <person name="Kanchanasin P."/>
            <person name="Yuki M."/>
            <person name="Kudo T."/>
            <person name="Ohkuma M."/>
            <person name="Tanasupawat S."/>
        </authorList>
    </citation>
    <scope>NUCLEOTIDE SEQUENCE [LARGE SCALE GENOMIC DNA]</scope>
    <source>
        <strain evidence="3 4">LDG1-01</strain>
    </source>
</reference>
<gene>
    <name evidence="3" type="ORF">JKJ07_29375</name>
</gene>
<proteinExistence type="predicted"/>
<feature type="region of interest" description="Disordered" evidence="1">
    <location>
        <begin position="184"/>
        <end position="208"/>
    </location>
</feature>
<dbReference type="InterPro" id="IPR029030">
    <property type="entry name" value="Caspase-like_dom_sf"/>
</dbReference>
<comment type="caution">
    <text evidence="3">The sequence shown here is derived from an EMBL/GenBank/DDBJ whole genome shotgun (WGS) entry which is preliminary data.</text>
</comment>
<feature type="region of interest" description="Disordered" evidence="1">
    <location>
        <begin position="1"/>
        <end position="20"/>
    </location>
</feature>
<dbReference type="Pfam" id="PF00656">
    <property type="entry name" value="Peptidase_C14"/>
    <property type="match status" value="1"/>
</dbReference>
<accession>A0ABS1VVF8</accession>
<evidence type="ECO:0000313" key="3">
    <source>
        <dbReference type="EMBL" id="MBL7258429.1"/>
    </source>
</evidence>
<dbReference type="EMBL" id="JAENHO010000008">
    <property type="protein sequence ID" value="MBL7258429.1"/>
    <property type="molecule type" value="Genomic_DNA"/>
</dbReference>
<evidence type="ECO:0000259" key="2">
    <source>
        <dbReference type="Pfam" id="PF00656"/>
    </source>
</evidence>
<keyword evidence="4" id="KW-1185">Reference proteome</keyword>
<dbReference type="RefSeq" id="WP_202995042.1">
    <property type="nucleotide sequence ID" value="NZ_JAENHO010000008.1"/>
</dbReference>
<feature type="compositionally biased region" description="Basic and acidic residues" evidence="1">
    <location>
        <begin position="1"/>
        <end position="10"/>
    </location>
</feature>
<name>A0ABS1VVF8_9ACTN</name>
<sequence length="262" mass="29658">MPGAIDRQHPDASLNPLNPPTKDVARLHRALVQPGTGLFAEKNVRLITERTSDEMLDELDVFFSDARKDDLLLLCYSGHGLLDERNNLYLCGRTTRSDVDLREIFDYVRDTLTATSKQIPHCRFDGDASVKLARCAAAPAPRQPERTSEPAFVLSEYAIVLRDVHLSERLAPEVVEIYPPHASWPGSQSGSARRQHFRPSSRPSRPRREVIATDGRGWLCEGRVRWGLRRPGVFGLPRGGCGRRWRRPGFRSPRGCRWRSRG</sequence>
<organism evidence="3 4">
    <name type="scientific">Paractinoplanes lichenicola</name>
    <dbReference type="NCBI Taxonomy" id="2802976"/>
    <lineage>
        <taxon>Bacteria</taxon>
        <taxon>Bacillati</taxon>
        <taxon>Actinomycetota</taxon>
        <taxon>Actinomycetes</taxon>
        <taxon>Micromonosporales</taxon>
        <taxon>Micromonosporaceae</taxon>
        <taxon>Paractinoplanes</taxon>
    </lineage>
</organism>